<accession>A0A9X1XEJ2</accession>
<dbReference type="SUPFAM" id="SSF55486">
    <property type="entry name" value="Metalloproteases ('zincins'), catalytic domain"/>
    <property type="match status" value="1"/>
</dbReference>
<dbReference type="GO" id="GO:0016020">
    <property type="term" value="C:membrane"/>
    <property type="evidence" value="ECO:0007669"/>
    <property type="project" value="InterPro"/>
</dbReference>
<dbReference type="Gene3D" id="1.10.1370.30">
    <property type="match status" value="1"/>
</dbReference>
<evidence type="ECO:0000313" key="4">
    <source>
        <dbReference type="EMBL" id="MCK6259447.1"/>
    </source>
</evidence>
<keyword evidence="5" id="KW-1185">Reference proteome</keyword>
<dbReference type="InterPro" id="IPR001548">
    <property type="entry name" value="Peptidase_M2"/>
</dbReference>
<dbReference type="RefSeq" id="WP_248254815.1">
    <property type="nucleotide sequence ID" value="NZ_JAIWJX010000004.1"/>
</dbReference>
<evidence type="ECO:0000313" key="5">
    <source>
        <dbReference type="Proteomes" id="UP001139011"/>
    </source>
</evidence>
<proteinExistence type="predicted"/>
<dbReference type="Proteomes" id="UP001139011">
    <property type="component" value="Unassembled WGS sequence"/>
</dbReference>
<dbReference type="GO" id="GO:0008237">
    <property type="term" value="F:metallopeptidase activity"/>
    <property type="evidence" value="ECO:0007669"/>
    <property type="project" value="InterPro"/>
</dbReference>
<evidence type="ECO:0000256" key="2">
    <source>
        <dbReference type="ARBA" id="ARBA00023157"/>
    </source>
</evidence>
<protein>
    <submittedName>
        <fullName evidence="4">M2 family metallopeptidase</fullName>
    </submittedName>
</protein>
<gene>
    <name evidence="4" type="ORF">LCY76_23020</name>
</gene>
<dbReference type="Pfam" id="PF01401">
    <property type="entry name" value="Peptidase_M2"/>
    <property type="match status" value="1"/>
</dbReference>
<dbReference type="EMBL" id="JAIWJX010000004">
    <property type="protein sequence ID" value="MCK6259447.1"/>
    <property type="molecule type" value="Genomic_DNA"/>
</dbReference>
<dbReference type="AlphaFoldDB" id="A0A9X1XEJ2"/>
<evidence type="ECO:0000256" key="1">
    <source>
        <dbReference type="ARBA" id="ARBA00022729"/>
    </source>
</evidence>
<organism evidence="4 5">
    <name type="scientific">Fictibacillus marinisediminis</name>
    <dbReference type="NCBI Taxonomy" id="2878389"/>
    <lineage>
        <taxon>Bacteria</taxon>
        <taxon>Bacillati</taxon>
        <taxon>Bacillota</taxon>
        <taxon>Bacilli</taxon>
        <taxon>Bacillales</taxon>
        <taxon>Fictibacillaceae</taxon>
        <taxon>Fictibacillus</taxon>
    </lineage>
</organism>
<keyword evidence="3" id="KW-0325">Glycoprotein</keyword>
<evidence type="ECO:0000256" key="3">
    <source>
        <dbReference type="ARBA" id="ARBA00023180"/>
    </source>
</evidence>
<keyword evidence="1" id="KW-0732">Signal</keyword>
<keyword evidence="2" id="KW-1015">Disulfide bond</keyword>
<reference evidence="4" key="1">
    <citation type="submission" date="2021-09" db="EMBL/GenBank/DDBJ databases">
        <title>Genome analysis of Fictibacillus sp. KIGAM418 isolated from marine sediment.</title>
        <authorList>
            <person name="Seo M.-J."/>
            <person name="Cho E.-S."/>
            <person name="Hwang C.Y."/>
        </authorList>
    </citation>
    <scope>NUCLEOTIDE SEQUENCE</scope>
    <source>
        <strain evidence="4">KIGAM418</strain>
    </source>
</reference>
<sequence>MYPNISSKLLLLTEALHTQYKQYMYALWMTLTTNDDSWKNKLQEEGLRYNQLLLSDSVVSLTQSPGTSDMNYSTLRQISAFKNEGLEVSCDTSYQGGYMELWNKVTSKIFTYKTFFKGRAIDENEVLTHLQTSTNSKDREQLWMGKMKLGDVIEGDLLELVSMRNKIAQEKGFSHFYELKLKSQELELDDLTNVIHKLREHLDEDFTLIKSQIDNELKDKFNLQNDPMPWHYNHPFFQETHVNFMSDKSLTKAKVIKALQGWFSDKGLDIQGIVNRSKISNHPHNSTANYCLNIDREEDIRISSCFQQNQKSVALLLHELGHALYEFNISPDVPFILRKTSQPFINEAVALYFERLAYKKSWFTTTIGQTTSLIPFIQSKQYFINTLLKLYEAISVTTFEYELYANPSQNLNKLWWDIVEDTQRLKRPDNWDHAYWANKTQLTTLPVHSSHSLFGEVLSSQFHVLLHRTFGDSTNDESLRYLKENIFSKGNSVYWKRLLFDAFKSDIMPEYLIHEIQNNIRDEL</sequence>
<name>A0A9X1XEJ2_9BACL</name>
<dbReference type="GO" id="GO:0006508">
    <property type="term" value="P:proteolysis"/>
    <property type="evidence" value="ECO:0007669"/>
    <property type="project" value="InterPro"/>
</dbReference>
<comment type="caution">
    <text evidence="4">The sequence shown here is derived from an EMBL/GenBank/DDBJ whole genome shotgun (WGS) entry which is preliminary data.</text>
</comment>
<dbReference type="GO" id="GO:0008241">
    <property type="term" value="F:peptidyl-dipeptidase activity"/>
    <property type="evidence" value="ECO:0007669"/>
    <property type="project" value="InterPro"/>
</dbReference>